<keyword evidence="1" id="KW-1133">Transmembrane helix</keyword>
<comment type="caution">
    <text evidence="2">The sequence shown here is derived from an EMBL/GenBank/DDBJ whole genome shotgun (WGS) entry which is preliminary data.</text>
</comment>
<dbReference type="InterPro" id="IPR006160">
    <property type="entry name" value="SCFA_transpt_AtoE"/>
</dbReference>
<dbReference type="OrthoDB" id="9342495at2"/>
<keyword evidence="1" id="KW-0472">Membrane</keyword>
<evidence type="ECO:0000313" key="3">
    <source>
        <dbReference type="Proteomes" id="UP000035860"/>
    </source>
</evidence>
<evidence type="ECO:0000256" key="1">
    <source>
        <dbReference type="SAM" id="Phobius"/>
    </source>
</evidence>
<feature type="transmembrane region" description="Helical" evidence="1">
    <location>
        <begin position="298"/>
        <end position="320"/>
    </location>
</feature>
<dbReference type="Pfam" id="PF02667">
    <property type="entry name" value="SCFA_trans"/>
    <property type="match status" value="1"/>
</dbReference>
<dbReference type="RefSeq" id="WP_036367111.1">
    <property type="nucleotide sequence ID" value="NZ_AOMT01000043.1"/>
</dbReference>
<feature type="transmembrane region" description="Helical" evidence="1">
    <location>
        <begin position="20"/>
        <end position="40"/>
    </location>
</feature>
<dbReference type="eggNOG" id="COG2031">
    <property type="taxonomic scope" value="Bacteria"/>
</dbReference>
<organism evidence="2 3">
    <name type="scientific">Moraxella bovoculi 237</name>
    <dbReference type="NCBI Taxonomy" id="743974"/>
    <lineage>
        <taxon>Bacteria</taxon>
        <taxon>Pseudomonadati</taxon>
        <taxon>Pseudomonadota</taxon>
        <taxon>Gammaproteobacteria</taxon>
        <taxon>Moraxellales</taxon>
        <taxon>Moraxellaceae</taxon>
        <taxon>Moraxella</taxon>
    </lineage>
</organism>
<dbReference type="EMBL" id="AOMT01000043">
    <property type="protein sequence ID" value="KDN24387.1"/>
    <property type="molecule type" value="Genomic_DNA"/>
</dbReference>
<dbReference type="AlphaFoldDB" id="A0A066UER8"/>
<reference evidence="2 3" key="1">
    <citation type="journal article" date="2014" name="Genome Announc.">
        <title>Draft Genome Sequence of Moraxella bovoculi Strain 237T (ATCC BAA-1259T) Isolated from a Calf with Infectious Bovine Keratoconjunctivitis.</title>
        <authorList>
            <person name="Calcutt M.J."/>
            <person name="Foecking M.F."/>
            <person name="Martin N.T."/>
            <person name="Mhlanga-Mutangadura T."/>
            <person name="Reilly T.J."/>
        </authorList>
    </citation>
    <scope>NUCLEOTIDE SEQUENCE [LARGE SCALE GENOMIC DNA]</scope>
    <source>
        <strain evidence="2 3">237</strain>
    </source>
</reference>
<protein>
    <submittedName>
        <fullName evidence="2">Short chain fatty acid transporter</fullName>
    </submittedName>
</protein>
<dbReference type="Proteomes" id="UP000035860">
    <property type="component" value="Unassembled WGS sequence"/>
</dbReference>
<dbReference type="PANTHER" id="PTHR41983:SF2">
    <property type="entry name" value="SHORT-CHAIN FATTY ACID TRANSPORTER-RELATED"/>
    <property type="match status" value="1"/>
</dbReference>
<sequence>MLQAITNVSVKLVNRYLPSPFVFSVVLTFIAFLAGLLLTGQSPIQLATHWGQGLWSLHGFAMQMALILVTGYALANAPIIQKGLTKLASFIKTPSMAIVVVTLVALIGCWLNWGFGLVVGAVFAKAVAKQVKDVDYPLLIASAYSGFLVWHGGLSGSVPLTLSSGGDTLKTLSGGVLNEAIPVSQTLFSGYNLLIVGILLISIPILNRFMHPKNPTLINPKLIQDETYELPPRTTPAQKLDDSRIIMLLLLVMAALYYVGEFGANGVNLGLNIVIGLFLFVGLLAHGSLERYYRAVDGGINGITGIVILFPFYGGIMGLMTGANADGVSIGTQISEFFVSVASQETFPVLAFLSAGLVNVFVPSGGGQFAVQGPVMIPAGVQLGVEPSVTAMAIAWGDAWTNMIQPFWALPLLGIAGLDARAIMGYCLVILVVSGAIITGGFLFFV</sequence>
<feature type="transmembrane region" description="Helical" evidence="1">
    <location>
        <begin position="52"/>
        <end position="75"/>
    </location>
</feature>
<dbReference type="PANTHER" id="PTHR41983">
    <property type="entry name" value="SHORT-CHAIN FATTY ACID TRANSPORTER-RELATED"/>
    <property type="match status" value="1"/>
</dbReference>
<feature type="transmembrane region" description="Helical" evidence="1">
    <location>
        <begin position="243"/>
        <end position="260"/>
    </location>
</feature>
<feature type="transmembrane region" description="Helical" evidence="1">
    <location>
        <begin position="266"/>
        <end position="286"/>
    </location>
</feature>
<accession>A0A066UER8</accession>
<dbReference type="GO" id="GO:0005886">
    <property type="term" value="C:plasma membrane"/>
    <property type="evidence" value="ECO:0007669"/>
    <property type="project" value="TreeGrafter"/>
</dbReference>
<name>A0A066UER8_9GAMM</name>
<keyword evidence="3" id="KW-1185">Reference proteome</keyword>
<keyword evidence="1" id="KW-0812">Transmembrane</keyword>
<feature type="transmembrane region" description="Helical" evidence="1">
    <location>
        <begin position="188"/>
        <end position="206"/>
    </location>
</feature>
<feature type="transmembrane region" description="Helical" evidence="1">
    <location>
        <begin position="95"/>
        <end position="124"/>
    </location>
</feature>
<feature type="transmembrane region" description="Helical" evidence="1">
    <location>
        <begin position="423"/>
        <end position="445"/>
    </location>
</feature>
<proteinExistence type="predicted"/>
<gene>
    <name evidence="2" type="ORF">MBO_09583</name>
</gene>
<evidence type="ECO:0000313" key="2">
    <source>
        <dbReference type="EMBL" id="KDN24387.1"/>
    </source>
</evidence>